<reference evidence="2" key="1">
    <citation type="submission" date="2021-02" db="EMBL/GenBank/DDBJ databases">
        <authorList>
            <person name="Nowell W R."/>
        </authorList>
    </citation>
    <scope>NUCLEOTIDE SEQUENCE</scope>
</reference>
<proteinExistence type="predicted"/>
<dbReference type="EMBL" id="CAJOBO010005797">
    <property type="protein sequence ID" value="CAF4550951.1"/>
    <property type="molecule type" value="Genomic_DNA"/>
</dbReference>
<dbReference type="Proteomes" id="UP000663833">
    <property type="component" value="Unassembled WGS sequence"/>
</dbReference>
<dbReference type="AlphaFoldDB" id="A0A820Z1F2"/>
<name>A0A820Z1F2_9BILA</name>
<comment type="caution">
    <text evidence="2">The sequence shown here is derived from an EMBL/GenBank/DDBJ whole genome shotgun (WGS) entry which is preliminary data.</text>
</comment>
<feature type="non-terminal residue" evidence="2">
    <location>
        <position position="135"/>
    </location>
</feature>
<organism evidence="2 3">
    <name type="scientific">Rotaria socialis</name>
    <dbReference type="NCBI Taxonomy" id="392032"/>
    <lineage>
        <taxon>Eukaryota</taxon>
        <taxon>Metazoa</taxon>
        <taxon>Spiralia</taxon>
        <taxon>Gnathifera</taxon>
        <taxon>Rotifera</taxon>
        <taxon>Eurotatoria</taxon>
        <taxon>Bdelloidea</taxon>
        <taxon>Philodinida</taxon>
        <taxon>Philodinidae</taxon>
        <taxon>Rotaria</taxon>
    </lineage>
</organism>
<protein>
    <submittedName>
        <fullName evidence="2">Uncharacterized protein</fullName>
    </submittedName>
</protein>
<evidence type="ECO:0000313" key="1">
    <source>
        <dbReference type="EMBL" id="CAF3321544.1"/>
    </source>
</evidence>
<evidence type="ECO:0000313" key="2">
    <source>
        <dbReference type="EMBL" id="CAF4550951.1"/>
    </source>
</evidence>
<gene>
    <name evidence="2" type="ORF">HFQ381_LOCUS30872</name>
    <name evidence="1" type="ORF">LUA448_LOCUS9995</name>
</gene>
<dbReference type="Proteomes" id="UP000663851">
    <property type="component" value="Unassembled WGS sequence"/>
</dbReference>
<evidence type="ECO:0000313" key="3">
    <source>
        <dbReference type="Proteomes" id="UP000663851"/>
    </source>
</evidence>
<sequence>MTEKSKTFKNATHRGCVEWINATHMGQVNNEPSLTVEGLSEPMYTILERFARGQTVNGTNIYYDSEINENFESEQPFKESEYDLSDLDIARANQQRVIEEIAETKRSKAAAQKLLDDEKLADEVLARRKSNELPA</sequence>
<accession>A0A820Z1F2</accession>
<dbReference type="EMBL" id="CAJNYD010001175">
    <property type="protein sequence ID" value="CAF3321544.1"/>
    <property type="molecule type" value="Genomic_DNA"/>
</dbReference>